<feature type="transmembrane region" description="Helical" evidence="9">
    <location>
        <begin position="1015"/>
        <end position="1033"/>
    </location>
</feature>
<dbReference type="GO" id="GO:0008270">
    <property type="term" value="F:zinc ion binding"/>
    <property type="evidence" value="ECO:0007669"/>
    <property type="project" value="UniProtKB-KW"/>
</dbReference>
<evidence type="ECO:0000256" key="5">
    <source>
        <dbReference type="ARBA" id="ARBA00022833"/>
    </source>
</evidence>
<feature type="compositionally biased region" description="Polar residues" evidence="8">
    <location>
        <begin position="155"/>
        <end position="172"/>
    </location>
</feature>
<dbReference type="PROSITE" id="PS00028">
    <property type="entry name" value="ZINC_FINGER_C2H2_1"/>
    <property type="match status" value="2"/>
</dbReference>
<dbReference type="PANTHER" id="PTHR40626">
    <property type="entry name" value="MIP31509P"/>
    <property type="match status" value="1"/>
</dbReference>
<keyword evidence="9" id="KW-0472">Membrane</keyword>
<dbReference type="FunCoup" id="Q5AKV1">
    <property type="interactions" value="853"/>
</dbReference>
<feature type="compositionally biased region" description="Polar residues" evidence="8">
    <location>
        <begin position="273"/>
        <end position="283"/>
    </location>
</feature>
<keyword evidence="4 7" id="KW-0863">Zinc-finger</keyword>
<reference evidence="12 13" key="2">
    <citation type="journal article" date="2007" name="Genome Biol.">
        <title>Assembly of the Candida albicans genome into sixteen supercontigs aligned on the eight chromosomes.</title>
        <authorList>
            <person name="van het Hoog M."/>
            <person name="Rast T.J."/>
            <person name="Martchenko M."/>
            <person name="Grindle S."/>
            <person name="Dignard D."/>
            <person name="Hogues H."/>
            <person name="Cuomo C."/>
            <person name="Berriman M."/>
            <person name="Scherer S."/>
            <person name="Magee B.B."/>
            <person name="Whiteway M."/>
            <person name="Chibana H."/>
            <person name="Nantel A."/>
            <person name="Magee P.T."/>
        </authorList>
    </citation>
    <scope>GENOME REANNOTATION</scope>
    <source>
        <strain evidence="13">SC5314 / ATCC MYA-2876</strain>
    </source>
</reference>
<sequence>MNMQPSVSVNSPLSTMSNGSISSDIMPPIPKQPIPKKSQQIRTDKPRPHVCTICTRAFARLEHLKRHERAHTNEKPYQCAACGRCFARRDLVLRHQQKLHTDLPHVIRRGSSKDGEINEHINVLHNNTNANAPLPDGTCPAAALDNEKPVFRTSLFENNPTAGSPHGPTSSIIIDDDANSMSNSPRPSITLHSSHHRDSVSFGPSNTPPTTASTVLGMPAQPTPTTTTAATANQIEAKQGSRSNSRVKSQHQQQQQPTPDSPQLKKFKPSASPMGNTSGIPSHLSNNYRHASYSAASGPCYSSFKEADFFGISGQVEFATPQFGPQNEDFGKLLESNGLLDWDSIDHLDLNDEGKLAMKQKSIKNLHDFFTDNLKVSSMNHSQSSDVRLHNDMNHKTITQSVPQQPQQQPPIKHSSASDITPTLIPGSQQEQQQQQQQQHSPPNSHSNSVSSKASINPQHLNQTKKAEEPNQNDWFRDLVFPPFDLNIPFSAHASSEDLKGFFGPTSLLADTNDNYRKQLNHQQQQQQQQQQMNGNYNHKPNVTAKSNGNEIPSALRTHINSVADFSVEYPTSFFLEDATLITEELRNKILAMSNIEDKDLPSLSDLKRYFQLYEYGFNKYFPFIHLPSLKNSKNHNLETVPLLLAIAAIGALYAYHDNDPLILFNLSKFHIQNFFEKEITLNNLHFKKVPIMAHQCLVLHIFISLFLNEPNMVDITSRQIKSMIGLIKSTNFNEPLEKLIIPPQPAIPGSAGDKSLIQKNFDYFIMAQSRIRTLHVFYFLQAFRSAFGGVPILFSFNMLKSGSFCTNEKLWWCEGSSKWYNLVGQTYPSKWSLIDVSNGAGIDVLVSFLNDPTNVNTPISYNNLLVLLFTIHERIIKAVDNVQPFTHLRWLEKKRPLQALIMNWEVLFHQNHGSSKIITSTRGSLSAKHELKLILPMLALVKMKLEVRLNFAVSSVLQRNWVAMNSDLDRLVYRERKYNVLTTSLPHCRDILELWMHNMETINYDVRETARRTPAFFCCTLFISVILIATYLSHIEKNCLEREITNQELECWFDCQELFSKLETVLSVSIRSSYSEDLTKDFRNKFSDETKVVKKLRELIFQRESCDDALSEGIDVENNQSKLVQINQEIKKGLTESKISMKSIYLGIRILADVPVWPLAMVFAEALKSRAKYIEK</sequence>
<dbReference type="FunFam" id="3.30.160.60:FF:002058">
    <property type="entry name" value="YML081W-like protein"/>
    <property type="match status" value="1"/>
</dbReference>
<dbReference type="GO" id="GO:0000785">
    <property type="term" value="C:chromatin"/>
    <property type="evidence" value="ECO:0000318"/>
    <property type="project" value="GO_Central"/>
</dbReference>
<dbReference type="GO" id="GO:0000981">
    <property type="term" value="F:DNA-binding transcription factor activity, RNA polymerase II-specific"/>
    <property type="evidence" value="ECO:0000318"/>
    <property type="project" value="GO_Central"/>
</dbReference>
<evidence type="ECO:0000256" key="4">
    <source>
        <dbReference type="ARBA" id="ARBA00022771"/>
    </source>
</evidence>
<dbReference type="PANTHER" id="PTHR40626:SF13">
    <property type="entry name" value="RESPIRATION FACTOR 2-RELATED"/>
    <property type="match status" value="1"/>
</dbReference>
<feature type="compositionally biased region" description="Low complexity" evidence="8">
    <location>
        <begin position="219"/>
        <end position="232"/>
    </location>
</feature>
<dbReference type="FunFam" id="3.30.160.60:FF:000145">
    <property type="entry name" value="Zinc finger protein 574"/>
    <property type="match status" value="1"/>
</dbReference>
<dbReference type="Pfam" id="PF00096">
    <property type="entry name" value="zf-C2H2"/>
    <property type="match status" value="2"/>
</dbReference>
<keyword evidence="2" id="KW-0479">Metal-binding</keyword>
<evidence type="ECO:0000313" key="12">
    <source>
        <dbReference type="EMBL" id="AOW26990.1"/>
    </source>
</evidence>
<feature type="domain" description="C2H2-type" evidence="10">
    <location>
        <begin position="49"/>
        <end position="76"/>
    </location>
</feature>
<keyword evidence="5" id="KW-0862">Zinc</keyword>
<evidence type="ECO:0000256" key="3">
    <source>
        <dbReference type="ARBA" id="ARBA00022737"/>
    </source>
</evidence>
<dbReference type="Gene3D" id="3.30.160.60">
    <property type="entry name" value="Classic Zinc Finger"/>
    <property type="match status" value="2"/>
</dbReference>
<protein>
    <recommendedName>
        <fullName evidence="10">C2H2-type domain-containing protein</fullName>
    </recommendedName>
</protein>
<evidence type="ECO:0000313" key="13">
    <source>
        <dbReference type="Proteomes" id="UP000000559"/>
    </source>
</evidence>
<dbReference type="OrthoDB" id="6077919at2759"/>
<feature type="compositionally biased region" description="Low complexity" evidence="8">
    <location>
        <begin position="250"/>
        <end position="262"/>
    </location>
</feature>
<keyword evidence="3" id="KW-0677">Repeat</keyword>
<feature type="compositionally biased region" description="Polar residues" evidence="8">
    <location>
        <begin position="233"/>
        <end position="247"/>
    </location>
</feature>
<keyword evidence="9" id="KW-1133">Transmembrane helix</keyword>
<feature type="domain" description="C2H2-type" evidence="10">
    <location>
        <begin position="77"/>
        <end position="105"/>
    </location>
</feature>
<dbReference type="AlphaFoldDB" id="Q5AKV1"/>
<organism evidence="12 13">
    <name type="scientific">Candida albicans (strain SC5314 / ATCC MYA-2876)</name>
    <name type="common">Yeast</name>
    <dbReference type="NCBI Taxonomy" id="237561"/>
    <lineage>
        <taxon>Eukaryota</taxon>
        <taxon>Fungi</taxon>
        <taxon>Dikarya</taxon>
        <taxon>Ascomycota</taxon>
        <taxon>Saccharomycotina</taxon>
        <taxon>Pichiomycetes</taxon>
        <taxon>Debaryomycetaceae</taxon>
        <taxon>Candida/Lodderomyces clade</taxon>
        <taxon>Candida</taxon>
    </lineage>
</organism>
<dbReference type="CDD" id="cd12148">
    <property type="entry name" value="fungal_TF_MHR"/>
    <property type="match status" value="1"/>
</dbReference>
<dbReference type="InterPro" id="IPR013087">
    <property type="entry name" value="Znf_C2H2_type"/>
</dbReference>
<dbReference type="KEGG" id="cal:CAALFM_C113880CA"/>
<dbReference type="EMBL" id="CP017623">
    <property type="protein sequence ID" value="AOW26990.1"/>
    <property type="molecule type" value="Genomic_DNA"/>
</dbReference>
<feature type="region of interest" description="Disordered" evidence="8">
    <location>
        <begin position="155"/>
        <end position="283"/>
    </location>
</feature>
<dbReference type="VEuPathDB" id="FungiDB:C1_13880C_A"/>
<dbReference type="GeneID" id="3636133"/>
<dbReference type="CGD" id="CAL0000200778">
    <property type="gene designation" value="ZMS1"/>
</dbReference>
<dbReference type="InterPro" id="IPR036236">
    <property type="entry name" value="Znf_C2H2_sf"/>
</dbReference>
<dbReference type="Proteomes" id="UP000000559">
    <property type="component" value="Chromosome 1"/>
</dbReference>
<reference evidence="12 13" key="3">
    <citation type="journal article" date="2013" name="Genome Biol.">
        <title>Assembly of a phased diploid Candida albicans genome facilitates allele-specific measurements and provides a simple model for repeat and indel structure.</title>
        <authorList>
            <person name="Muzzey D."/>
            <person name="Schwartz K."/>
            <person name="Weissman J.S."/>
            <person name="Sherlock G."/>
        </authorList>
    </citation>
    <scope>NUCLEOTIDE SEQUENCE [LARGE SCALE GENOMIC DNA]</scope>
    <source>
        <strain evidence="13">SC5314 / ATCC MYA-2876</strain>
    </source>
</reference>
<dbReference type="OMA" id="MAHQCLV"/>
<evidence type="ECO:0000313" key="11">
    <source>
        <dbReference type="CGD" id="CAL0000200778"/>
    </source>
</evidence>
<dbReference type="InParanoid" id="Q5AKV1"/>
<evidence type="ECO:0000259" key="10">
    <source>
        <dbReference type="PROSITE" id="PS50157"/>
    </source>
</evidence>
<dbReference type="SUPFAM" id="SSF57667">
    <property type="entry name" value="beta-beta-alpha zinc fingers"/>
    <property type="match status" value="1"/>
</dbReference>
<dbReference type="GO" id="GO:0006357">
    <property type="term" value="P:regulation of transcription by RNA polymerase II"/>
    <property type="evidence" value="ECO:0000318"/>
    <property type="project" value="GO_Central"/>
</dbReference>
<keyword evidence="6" id="KW-0539">Nucleus</keyword>
<dbReference type="STRING" id="237561.Q5AKV1"/>
<evidence type="ECO:0000256" key="8">
    <source>
        <dbReference type="SAM" id="MobiDB-lite"/>
    </source>
</evidence>
<evidence type="ECO:0000256" key="6">
    <source>
        <dbReference type="ARBA" id="ARBA00023242"/>
    </source>
</evidence>
<evidence type="ECO:0000256" key="2">
    <source>
        <dbReference type="ARBA" id="ARBA00022723"/>
    </source>
</evidence>
<reference evidence="12 13" key="1">
    <citation type="journal article" date="2004" name="Proc. Natl. Acad. Sci. U.S.A.">
        <title>The diploid genome sequence of Candida albicans.</title>
        <authorList>
            <person name="Jones T."/>
            <person name="Federspiel N.A."/>
            <person name="Chibana H."/>
            <person name="Dungan J."/>
            <person name="Kalman S."/>
            <person name="Magee B.B."/>
            <person name="Newport G."/>
            <person name="Thorstenson Y.R."/>
            <person name="Agabian N."/>
            <person name="Magee P.T."/>
            <person name="Davis R.W."/>
            <person name="Scherer S."/>
        </authorList>
    </citation>
    <scope>NUCLEOTIDE SEQUENCE [LARGE SCALE GENOMIC DNA]</scope>
    <source>
        <strain evidence="13">SC5314 / ATCC MYA-2876</strain>
    </source>
</reference>
<dbReference type="InterPro" id="IPR051059">
    <property type="entry name" value="VerF-like"/>
</dbReference>
<dbReference type="GO" id="GO:0000978">
    <property type="term" value="F:RNA polymerase II cis-regulatory region sequence-specific DNA binding"/>
    <property type="evidence" value="ECO:0000318"/>
    <property type="project" value="GO_Central"/>
</dbReference>
<name>Q5AKV1_CANAL</name>
<evidence type="ECO:0000256" key="1">
    <source>
        <dbReference type="ARBA" id="ARBA00004123"/>
    </source>
</evidence>
<evidence type="ECO:0000256" key="9">
    <source>
        <dbReference type="SAM" id="Phobius"/>
    </source>
</evidence>
<feature type="compositionally biased region" description="Low complexity" evidence="8">
    <location>
        <begin position="428"/>
        <end position="452"/>
    </location>
</feature>
<feature type="region of interest" description="Disordered" evidence="8">
    <location>
        <begin position="400"/>
        <end position="454"/>
    </location>
</feature>
<feature type="compositionally biased region" description="Polar residues" evidence="8">
    <location>
        <begin position="179"/>
        <end position="192"/>
    </location>
</feature>
<comment type="subcellular location">
    <subcellularLocation>
        <location evidence="1">Nucleus</location>
    </subcellularLocation>
</comment>
<dbReference type="eggNOG" id="KOG1721">
    <property type="taxonomic scope" value="Eukaryota"/>
</dbReference>
<evidence type="ECO:0000256" key="7">
    <source>
        <dbReference type="PROSITE-ProRule" id="PRU00042"/>
    </source>
</evidence>
<dbReference type="PROSITE" id="PS50157">
    <property type="entry name" value="ZINC_FINGER_C2H2_2"/>
    <property type="match status" value="2"/>
</dbReference>
<keyword evidence="9" id="KW-0812">Transmembrane</keyword>
<proteinExistence type="predicted"/>
<dbReference type="SMART" id="SM00355">
    <property type="entry name" value="ZnF_C2H2"/>
    <property type="match status" value="2"/>
</dbReference>
<accession>Q5AKV1</accession>
<dbReference type="HOGENOM" id="CLU_003977_0_0_1"/>
<keyword evidence="13" id="KW-1185">Reference proteome</keyword>
<dbReference type="GO" id="GO:0005634">
    <property type="term" value="C:nucleus"/>
    <property type="evidence" value="ECO:0007669"/>
    <property type="project" value="UniProtKB-SubCell"/>
</dbReference>
<dbReference type="RefSeq" id="XP_722229.1">
    <property type="nucleotide sequence ID" value="XM_717136.1"/>
</dbReference>
<gene>
    <name evidence="11" type="primary">ZMS1</name>
    <name evidence="12" type="ordered locus">CAALFM_C113880CA</name>
    <name evidence="11" type="ordered locus">orf19.12493</name>
</gene>
<feature type="compositionally biased region" description="Polar residues" evidence="8">
    <location>
        <begin position="202"/>
        <end position="214"/>
    </location>
</feature>